<evidence type="ECO:0000313" key="3">
    <source>
        <dbReference type="Proteomes" id="UP001305414"/>
    </source>
</evidence>
<sequence length="104" mass="11952">MSERDGSNSEKGYETPVPELDDHRHNTASAQRLDRPRRGTVDTLYGSRQYLEADAPYSPTDVRVRDFEEAILDEDDNDVSIPVHMVDVRLLLLQMSGLYHHQIQ</sequence>
<keyword evidence="3" id="KW-1185">Reference proteome</keyword>
<dbReference type="Proteomes" id="UP001305414">
    <property type="component" value="Unassembled WGS sequence"/>
</dbReference>
<evidence type="ECO:0000313" key="2">
    <source>
        <dbReference type="EMBL" id="KAK5631898.1"/>
    </source>
</evidence>
<proteinExistence type="predicted"/>
<organism evidence="2 3">
    <name type="scientific">Xylaria bambusicola</name>
    <dbReference type="NCBI Taxonomy" id="326684"/>
    <lineage>
        <taxon>Eukaryota</taxon>
        <taxon>Fungi</taxon>
        <taxon>Dikarya</taxon>
        <taxon>Ascomycota</taxon>
        <taxon>Pezizomycotina</taxon>
        <taxon>Sordariomycetes</taxon>
        <taxon>Xylariomycetidae</taxon>
        <taxon>Xylariales</taxon>
        <taxon>Xylariaceae</taxon>
        <taxon>Xylaria</taxon>
    </lineage>
</organism>
<dbReference type="EMBL" id="JAWHQM010000021">
    <property type="protein sequence ID" value="KAK5631898.1"/>
    <property type="molecule type" value="Genomic_DNA"/>
</dbReference>
<accession>A0AAN7ZAU2</accession>
<reference evidence="2 3" key="1">
    <citation type="submission" date="2023-10" db="EMBL/GenBank/DDBJ databases">
        <title>Draft genome sequence of Xylaria bambusicola isolate GMP-LS, the root and basal stem rot pathogen of sugarcane in Indonesia.</title>
        <authorList>
            <person name="Selvaraj P."/>
            <person name="Muralishankar V."/>
            <person name="Muruganantham S."/>
            <person name="Sp S."/>
            <person name="Haryani S."/>
            <person name="Lau K.J.X."/>
            <person name="Naqvi N.I."/>
        </authorList>
    </citation>
    <scope>NUCLEOTIDE SEQUENCE [LARGE SCALE GENOMIC DNA]</scope>
    <source>
        <strain evidence="2">GMP-LS</strain>
    </source>
</reference>
<evidence type="ECO:0000256" key="1">
    <source>
        <dbReference type="SAM" id="MobiDB-lite"/>
    </source>
</evidence>
<feature type="compositionally biased region" description="Basic and acidic residues" evidence="1">
    <location>
        <begin position="1"/>
        <end position="13"/>
    </location>
</feature>
<name>A0AAN7ZAU2_9PEZI</name>
<protein>
    <submittedName>
        <fullName evidence="2">Uncharacterized protein</fullName>
    </submittedName>
</protein>
<dbReference type="AlphaFoldDB" id="A0AAN7ZAU2"/>
<feature type="region of interest" description="Disordered" evidence="1">
    <location>
        <begin position="1"/>
        <end position="40"/>
    </location>
</feature>
<gene>
    <name evidence="2" type="ORF">RRF57_007612</name>
</gene>
<comment type="caution">
    <text evidence="2">The sequence shown here is derived from an EMBL/GenBank/DDBJ whole genome shotgun (WGS) entry which is preliminary data.</text>
</comment>